<gene>
    <name evidence="1" type="ORF">LOK49_LG04G03781</name>
</gene>
<sequence length="79" mass="8796">MQSRSNSGYSAPDIWKNEPQHHKENVGSSGKGRKWRLWRIDKGGQVAASNSSSFGVDDVFSAIVATVVRAMTKEFKEVR</sequence>
<organism evidence="1 2">
    <name type="scientific">Camellia lanceoleosa</name>
    <dbReference type="NCBI Taxonomy" id="1840588"/>
    <lineage>
        <taxon>Eukaryota</taxon>
        <taxon>Viridiplantae</taxon>
        <taxon>Streptophyta</taxon>
        <taxon>Embryophyta</taxon>
        <taxon>Tracheophyta</taxon>
        <taxon>Spermatophyta</taxon>
        <taxon>Magnoliopsida</taxon>
        <taxon>eudicotyledons</taxon>
        <taxon>Gunneridae</taxon>
        <taxon>Pentapetalae</taxon>
        <taxon>asterids</taxon>
        <taxon>Ericales</taxon>
        <taxon>Theaceae</taxon>
        <taxon>Camellia</taxon>
    </lineage>
</organism>
<comment type="caution">
    <text evidence="1">The sequence shown here is derived from an EMBL/GenBank/DDBJ whole genome shotgun (WGS) entry which is preliminary data.</text>
</comment>
<dbReference type="Proteomes" id="UP001060215">
    <property type="component" value="Chromosome 2"/>
</dbReference>
<reference evidence="1 2" key="1">
    <citation type="journal article" date="2022" name="Plant J.">
        <title>Chromosome-level genome of Camellia lanceoleosa provides a valuable resource for understanding genome evolution and self-incompatibility.</title>
        <authorList>
            <person name="Gong W."/>
            <person name="Xiao S."/>
            <person name="Wang L."/>
            <person name="Liao Z."/>
            <person name="Chang Y."/>
            <person name="Mo W."/>
            <person name="Hu G."/>
            <person name="Li W."/>
            <person name="Zhao G."/>
            <person name="Zhu H."/>
            <person name="Hu X."/>
            <person name="Ji K."/>
            <person name="Xiang X."/>
            <person name="Song Q."/>
            <person name="Yuan D."/>
            <person name="Jin S."/>
            <person name="Zhang L."/>
        </authorList>
    </citation>
    <scope>NUCLEOTIDE SEQUENCE [LARGE SCALE GENOMIC DNA]</scope>
    <source>
        <strain evidence="1">SQ_2022a</strain>
    </source>
</reference>
<evidence type="ECO:0000313" key="2">
    <source>
        <dbReference type="Proteomes" id="UP001060215"/>
    </source>
</evidence>
<name>A0ACC0I204_9ERIC</name>
<evidence type="ECO:0000313" key="1">
    <source>
        <dbReference type="EMBL" id="KAI8019877.1"/>
    </source>
</evidence>
<keyword evidence="2" id="KW-1185">Reference proteome</keyword>
<accession>A0ACC0I204</accession>
<protein>
    <submittedName>
        <fullName evidence="1">Uncharacterized protein</fullName>
    </submittedName>
</protein>
<dbReference type="EMBL" id="CM045759">
    <property type="protein sequence ID" value="KAI8019877.1"/>
    <property type="molecule type" value="Genomic_DNA"/>
</dbReference>
<proteinExistence type="predicted"/>